<feature type="transmembrane region" description="Helical" evidence="6">
    <location>
        <begin position="364"/>
        <end position="387"/>
    </location>
</feature>
<feature type="transmembrane region" description="Helical" evidence="6">
    <location>
        <begin position="223"/>
        <end position="250"/>
    </location>
</feature>
<dbReference type="PANTHER" id="PTHR23513:SF11">
    <property type="entry name" value="STAPHYLOFERRIN A TRANSPORTER"/>
    <property type="match status" value="1"/>
</dbReference>
<keyword evidence="2" id="KW-1003">Cell membrane</keyword>
<evidence type="ECO:0000313" key="9">
    <source>
        <dbReference type="Proteomes" id="UP000569951"/>
    </source>
</evidence>
<dbReference type="AlphaFoldDB" id="A0A841I5I8"/>
<proteinExistence type="predicted"/>
<feature type="transmembrane region" description="Helical" evidence="6">
    <location>
        <begin position="142"/>
        <end position="163"/>
    </location>
</feature>
<protein>
    <submittedName>
        <fullName evidence="8">MFS family permease</fullName>
    </submittedName>
</protein>
<feature type="transmembrane region" description="Helical" evidence="6">
    <location>
        <begin position="169"/>
        <end position="189"/>
    </location>
</feature>
<dbReference type="InterPro" id="IPR036259">
    <property type="entry name" value="MFS_trans_sf"/>
</dbReference>
<dbReference type="RefSeq" id="WP_246351607.1">
    <property type="nucleotide sequence ID" value="NZ_JACHHG010000012.1"/>
</dbReference>
<evidence type="ECO:0000256" key="5">
    <source>
        <dbReference type="ARBA" id="ARBA00023136"/>
    </source>
</evidence>
<gene>
    <name evidence="8" type="ORF">HNR42_002989</name>
</gene>
<dbReference type="EMBL" id="JACHHG010000012">
    <property type="protein sequence ID" value="MBB6099539.1"/>
    <property type="molecule type" value="Genomic_DNA"/>
</dbReference>
<keyword evidence="4 6" id="KW-1133">Transmembrane helix</keyword>
<feature type="transmembrane region" description="Helical" evidence="6">
    <location>
        <begin position="102"/>
        <end position="121"/>
    </location>
</feature>
<dbReference type="GO" id="GO:0005886">
    <property type="term" value="C:plasma membrane"/>
    <property type="evidence" value="ECO:0007669"/>
    <property type="project" value="UniProtKB-SubCell"/>
</dbReference>
<comment type="subcellular location">
    <subcellularLocation>
        <location evidence="1">Cell membrane</location>
        <topology evidence="1">Multi-pass membrane protein</topology>
    </subcellularLocation>
</comment>
<feature type="transmembrane region" description="Helical" evidence="6">
    <location>
        <begin position="393"/>
        <end position="411"/>
    </location>
</feature>
<feature type="transmembrane region" description="Helical" evidence="6">
    <location>
        <begin position="20"/>
        <end position="40"/>
    </location>
</feature>
<feature type="transmembrane region" description="Helical" evidence="6">
    <location>
        <begin position="305"/>
        <end position="323"/>
    </location>
</feature>
<evidence type="ECO:0000256" key="4">
    <source>
        <dbReference type="ARBA" id="ARBA00022989"/>
    </source>
</evidence>
<evidence type="ECO:0000313" key="8">
    <source>
        <dbReference type="EMBL" id="MBB6099539.1"/>
    </source>
</evidence>
<accession>A0A841I5I8</accession>
<reference evidence="8 9" key="1">
    <citation type="submission" date="2020-08" db="EMBL/GenBank/DDBJ databases">
        <title>Genomic Encyclopedia of Type Strains, Phase IV (KMG-IV): sequencing the most valuable type-strain genomes for metagenomic binning, comparative biology and taxonomic classification.</title>
        <authorList>
            <person name="Goeker M."/>
        </authorList>
    </citation>
    <scope>NUCLEOTIDE SEQUENCE [LARGE SCALE GENOMIC DNA]</scope>
    <source>
        <strain evidence="8 9">DSM 21458</strain>
    </source>
</reference>
<keyword evidence="5 6" id="KW-0472">Membrane</keyword>
<feature type="transmembrane region" description="Helical" evidence="6">
    <location>
        <begin position="270"/>
        <end position="293"/>
    </location>
</feature>
<sequence>MMWRLLRDPRIRILWIGESVNTLGNALTFVALAWFLFRLYPDQPASSGLVMGAFTVAMLTGTLVLSSYTDVWDRRRILIVSNLLQALFIGMVPLLYHQGALSLPALVALAVLMGFTGSVVFPAQQASLPTFVPPERVQHIQALFNLTWTTSNLLAPMTAGLLVARFGAANVLALNVATLLFAVVCYLLIRFPEVERDARPDLGLRAWWERTRFGFRFVMERPALWATLLGLASVNFVMEPYTAVFLPRIADRLMEGVALPAWLGWVRAESAGALGVGILGTLLAVSEIMMVLWIGRRNNAHPLRWIALGCTVPALCTIGVAYAPSLAFAVPFAILMGVFFGPLNVMVGTLFARLTPEAVRGRVYGARILVGQGLRPAGVTLAGALAIGLGVPLTIAVLGSAAFLMSSWGYLRARRYEDASEPGVRT</sequence>
<dbReference type="InterPro" id="IPR011701">
    <property type="entry name" value="MFS"/>
</dbReference>
<feature type="transmembrane region" description="Helical" evidence="6">
    <location>
        <begin position="46"/>
        <end position="65"/>
    </location>
</feature>
<dbReference type="CDD" id="cd06173">
    <property type="entry name" value="MFS_MefA_like"/>
    <property type="match status" value="1"/>
</dbReference>
<dbReference type="GO" id="GO:0022857">
    <property type="term" value="F:transmembrane transporter activity"/>
    <property type="evidence" value="ECO:0007669"/>
    <property type="project" value="InterPro"/>
</dbReference>
<evidence type="ECO:0000256" key="6">
    <source>
        <dbReference type="SAM" id="Phobius"/>
    </source>
</evidence>
<evidence type="ECO:0000256" key="3">
    <source>
        <dbReference type="ARBA" id="ARBA00022692"/>
    </source>
</evidence>
<evidence type="ECO:0000256" key="2">
    <source>
        <dbReference type="ARBA" id="ARBA00022475"/>
    </source>
</evidence>
<feature type="transmembrane region" description="Helical" evidence="6">
    <location>
        <begin position="329"/>
        <end position="352"/>
    </location>
</feature>
<dbReference type="InterPro" id="IPR020846">
    <property type="entry name" value="MFS_dom"/>
</dbReference>
<keyword evidence="3 6" id="KW-0812">Transmembrane</keyword>
<dbReference type="Pfam" id="PF07690">
    <property type="entry name" value="MFS_1"/>
    <property type="match status" value="1"/>
</dbReference>
<organism evidence="8 9">
    <name type="scientific">Deinobacterium chartae</name>
    <dbReference type="NCBI Taxonomy" id="521158"/>
    <lineage>
        <taxon>Bacteria</taxon>
        <taxon>Thermotogati</taxon>
        <taxon>Deinococcota</taxon>
        <taxon>Deinococci</taxon>
        <taxon>Deinococcales</taxon>
        <taxon>Deinococcaceae</taxon>
        <taxon>Deinobacterium</taxon>
    </lineage>
</organism>
<keyword evidence="9" id="KW-1185">Reference proteome</keyword>
<feature type="domain" description="Major facilitator superfamily (MFS) profile" evidence="7">
    <location>
        <begin position="10"/>
        <end position="417"/>
    </location>
</feature>
<evidence type="ECO:0000259" key="7">
    <source>
        <dbReference type="PROSITE" id="PS50850"/>
    </source>
</evidence>
<feature type="transmembrane region" description="Helical" evidence="6">
    <location>
        <begin position="77"/>
        <end position="96"/>
    </location>
</feature>
<name>A0A841I5I8_9DEIO</name>
<dbReference type="PROSITE" id="PS50850">
    <property type="entry name" value="MFS"/>
    <property type="match status" value="1"/>
</dbReference>
<evidence type="ECO:0000256" key="1">
    <source>
        <dbReference type="ARBA" id="ARBA00004651"/>
    </source>
</evidence>
<dbReference type="PANTHER" id="PTHR23513">
    <property type="entry name" value="INTEGRAL MEMBRANE EFFLUX PROTEIN-RELATED"/>
    <property type="match status" value="1"/>
</dbReference>
<comment type="caution">
    <text evidence="8">The sequence shown here is derived from an EMBL/GenBank/DDBJ whole genome shotgun (WGS) entry which is preliminary data.</text>
</comment>
<dbReference type="Proteomes" id="UP000569951">
    <property type="component" value="Unassembled WGS sequence"/>
</dbReference>
<dbReference type="Gene3D" id="1.20.1250.20">
    <property type="entry name" value="MFS general substrate transporter like domains"/>
    <property type="match status" value="1"/>
</dbReference>
<dbReference type="SUPFAM" id="SSF103473">
    <property type="entry name" value="MFS general substrate transporter"/>
    <property type="match status" value="1"/>
</dbReference>